<evidence type="ECO:0000256" key="15">
    <source>
        <dbReference type="SAM" id="Phobius"/>
    </source>
</evidence>
<feature type="transmembrane region" description="Helical" evidence="15">
    <location>
        <begin position="384"/>
        <end position="412"/>
    </location>
</feature>
<reference evidence="17" key="1">
    <citation type="submission" date="2021-02" db="EMBL/GenBank/DDBJ databases">
        <authorList>
            <person name="Dougan E. K."/>
            <person name="Rhodes N."/>
            <person name="Thang M."/>
            <person name="Chan C."/>
        </authorList>
    </citation>
    <scope>NUCLEOTIDE SEQUENCE</scope>
</reference>
<keyword evidence="12" id="KW-0325">Glycoprotein</keyword>
<accession>A0A812UFE1</accession>
<keyword evidence="13" id="KW-0407">Ion channel</keyword>
<dbReference type="InterPro" id="IPR018247">
    <property type="entry name" value="EF_Hand_1_Ca_BS"/>
</dbReference>
<evidence type="ECO:0000256" key="11">
    <source>
        <dbReference type="ARBA" id="ARBA00023136"/>
    </source>
</evidence>
<evidence type="ECO:0000256" key="10">
    <source>
        <dbReference type="ARBA" id="ARBA00023065"/>
    </source>
</evidence>
<dbReference type="PANTHER" id="PTHR45628">
    <property type="entry name" value="VOLTAGE-DEPENDENT CALCIUM CHANNEL TYPE A SUBUNIT ALPHA-1"/>
    <property type="match status" value="1"/>
</dbReference>
<feature type="compositionally biased region" description="Basic and acidic residues" evidence="14">
    <location>
        <begin position="574"/>
        <end position="583"/>
    </location>
</feature>
<gene>
    <name evidence="17" type="ORF">SPIL2461_LOCUS15298</name>
</gene>
<dbReference type="EMBL" id="CAJNIZ010036936">
    <property type="protein sequence ID" value="CAE7568612.1"/>
    <property type="molecule type" value="Genomic_DNA"/>
</dbReference>
<dbReference type="InterPro" id="IPR005821">
    <property type="entry name" value="Ion_trans_dom"/>
</dbReference>
<dbReference type="PANTHER" id="PTHR45628:SF7">
    <property type="entry name" value="VOLTAGE-DEPENDENT CALCIUM CHANNEL TYPE A SUBUNIT ALPHA-1"/>
    <property type="match status" value="1"/>
</dbReference>
<keyword evidence="18" id="KW-1185">Reference proteome</keyword>
<feature type="transmembrane region" description="Helical" evidence="15">
    <location>
        <begin position="308"/>
        <end position="334"/>
    </location>
</feature>
<evidence type="ECO:0000259" key="16">
    <source>
        <dbReference type="PROSITE" id="PS50222"/>
    </source>
</evidence>
<evidence type="ECO:0000256" key="2">
    <source>
        <dbReference type="ARBA" id="ARBA00022448"/>
    </source>
</evidence>
<dbReference type="Pfam" id="PF00520">
    <property type="entry name" value="Ion_trans"/>
    <property type="match status" value="1"/>
</dbReference>
<keyword evidence="2" id="KW-0813">Transport</keyword>
<dbReference type="Proteomes" id="UP000649617">
    <property type="component" value="Unassembled WGS sequence"/>
</dbReference>
<keyword evidence="5" id="KW-0107">Calcium channel</keyword>
<dbReference type="InterPro" id="IPR002048">
    <property type="entry name" value="EF_hand_dom"/>
</dbReference>
<evidence type="ECO:0000256" key="4">
    <source>
        <dbReference type="ARBA" id="ARBA00022568"/>
    </source>
</evidence>
<keyword evidence="9 15" id="KW-1133">Transmembrane helix</keyword>
<evidence type="ECO:0000256" key="12">
    <source>
        <dbReference type="ARBA" id="ARBA00023180"/>
    </source>
</evidence>
<dbReference type="InterPro" id="IPR027359">
    <property type="entry name" value="Volt_channel_dom_sf"/>
</dbReference>
<dbReference type="GO" id="GO:0008331">
    <property type="term" value="F:high voltage-gated calcium channel activity"/>
    <property type="evidence" value="ECO:0007669"/>
    <property type="project" value="TreeGrafter"/>
</dbReference>
<dbReference type="Gene3D" id="1.20.120.350">
    <property type="entry name" value="Voltage-gated potassium channels. Chain C"/>
    <property type="match status" value="1"/>
</dbReference>
<feature type="domain" description="EF-hand" evidence="16">
    <location>
        <begin position="505"/>
        <end position="533"/>
    </location>
</feature>
<protein>
    <recommendedName>
        <fullName evidence="16">EF-hand domain-containing protein</fullName>
    </recommendedName>
</protein>
<feature type="transmembrane region" description="Helical" evidence="15">
    <location>
        <begin position="224"/>
        <end position="244"/>
    </location>
</feature>
<feature type="transmembrane region" description="Helical" evidence="15">
    <location>
        <begin position="264"/>
        <end position="287"/>
    </location>
</feature>
<evidence type="ECO:0000256" key="5">
    <source>
        <dbReference type="ARBA" id="ARBA00022673"/>
    </source>
</evidence>
<dbReference type="GO" id="GO:0005509">
    <property type="term" value="F:calcium ion binding"/>
    <property type="evidence" value="ECO:0007669"/>
    <property type="project" value="InterPro"/>
</dbReference>
<dbReference type="AlphaFoldDB" id="A0A812UFE1"/>
<keyword evidence="3" id="KW-0597">Phosphoprotein</keyword>
<dbReference type="InterPro" id="IPR050599">
    <property type="entry name" value="VDCC_alpha-1_subunit"/>
</dbReference>
<evidence type="ECO:0000256" key="3">
    <source>
        <dbReference type="ARBA" id="ARBA00022553"/>
    </source>
</evidence>
<evidence type="ECO:0000256" key="13">
    <source>
        <dbReference type="ARBA" id="ARBA00023303"/>
    </source>
</evidence>
<keyword evidence="7" id="KW-0106">Calcium</keyword>
<evidence type="ECO:0000256" key="9">
    <source>
        <dbReference type="ARBA" id="ARBA00022989"/>
    </source>
</evidence>
<keyword evidence="4" id="KW-0109">Calcium transport</keyword>
<evidence type="ECO:0000313" key="18">
    <source>
        <dbReference type="Proteomes" id="UP000649617"/>
    </source>
</evidence>
<dbReference type="GO" id="GO:0005891">
    <property type="term" value="C:voltage-gated calcium channel complex"/>
    <property type="evidence" value="ECO:0007669"/>
    <property type="project" value="TreeGrafter"/>
</dbReference>
<sequence length="607" mass="68179">MPQSSLKSTNRTKYLAQDQRLRIRLGLQPHQKLISGQSLHAAVTALGLSSYSVEEMNDLVNAVAEHVGLHFKESSTDSVQRTSSRDKAELLGLEPVWQWSGASAARSEIPGRQRPPIAGCDKNVVPAQALLELLLADEGQVHQKVFKKQVLLRQFQSIREILLASDANQLVADLTVVRISDLAAPPEPRHLLAYFEPFAAIMYFSYGIMLAFQLDPSYSSWYAWAHFEAAFTLFLLIEIMLRMHLLGCRNYWGGPDRFWNWFDILFAVFSVADLFMPLQMMFLKIIRLCRLTRIVKDLRLKMMKELRLMIRGWFAGLRTIAVAFILLFYVIYMISALATTSLGPSHPVLFGTVPVSMFTAFRCYTGDCSDREGFPLTVLLAQEFGTAFVLCYVVSYMLVTMGIFNVILAVYVDITMKAAKGSNAKSPEQYALESVRVARYARELLKKFVTAYQDFMGNDASSSGDFTNTVQEHVQITKELFQIIIQDGAVQALMDELDLPLDRADLFAVIDADGSGALDAQELVHGMLSLRGELTKSDVIATLLAAKSMHHMLLQMKREWLQTRPPSPTCPPSLEHDALRKLPDASVGQKPPEEDHNAEAQMDVYTF</sequence>
<evidence type="ECO:0000256" key="6">
    <source>
        <dbReference type="ARBA" id="ARBA00022692"/>
    </source>
</evidence>
<organism evidence="17 18">
    <name type="scientific">Symbiodinium pilosum</name>
    <name type="common">Dinoflagellate</name>
    <dbReference type="NCBI Taxonomy" id="2952"/>
    <lineage>
        <taxon>Eukaryota</taxon>
        <taxon>Sar</taxon>
        <taxon>Alveolata</taxon>
        <taxon>Dinophyceae</taxon>
        <taxon>Suessiales</taxon>
        <taxon>Symbiodiniaceae</taxon>
        <taxon>Symbiodinium</taxon>
    </lineage>
</organism>
<proteinExistence type="predicted"/>
<dbReference type="OrthoDB" id="10365228at2759"/>
<evidence type="ECO:0000313" key="17">
    <source>
        <dbReference type="EMBL" id="CAE7568612.1"/>
    </source>
</evidence>
<dbReference type="PROSITE" id="PS50222">
    <property type="entry name" value="EF_HAND_2"/>
    <property type="match status" value="1"/>
</dbReference>
<dbReference type="SUPFAM" id="SSF81324">
    <property type="entry name" value="Voltage-gated potassium channels"/>
    <property type="match status" value="1"/>
</dbReference>
<evidence type="ECO:0000256" key="1">
    <source>
        <dbReference type="ARBA" id="ARBA00004141"/>
    </source>
</evidence>
<name>A0A812UFE1_SYMPI</name>
<dbReference type="GO" id="GO:0098703">
    <property type="term" value="P:calcium ion import across plasma membrane"/>
    <property type="evidence" value="ECO:0007669"/>
    <property type="project" value="TreeGrafter"/>
</dbReference>
<keyword evidence="8" id="KW-0851">Voltage-gated channel</keyword>
<keyword evidence="6 15" id="KW-0812">Transmembrane</keyword>
<dbReference type="Gene3D" id="1.10.238.10">
    <property type="entry name" value="EF-hand"/>
    <property type="match status" value="1"/>
</dbReference>
<comment type="caution">
    <text evidence="17">The sequence shown here is derived from an EMBL/GenBank/DDBJ whole genome shotgun (WGS) entry which is preliminary data.</text>
</comment>
<dbReference type="PROSITE" id="PS00018">
    <property type="entry name" value="EF_HAND_1"/>
    <property type="match status" value="1"/>
</dbReference>
<keyword evidence="11 15" id="KW-0472">Membrane</keyword>
<feature type="transmembrane region" description="Helical" evidence="15">
    <location>
        <begin position="191"/>
        <end position="212"/>
    </location>
</feature>
<comment type="subcellular location">
    <subcellularLocation>
        <location evidence="1">Membrane</location>
        <topology evidence="1">Multi-pass membrane protein</topology>
    </subcellularLocation>
</comment>
<evidence type="ECO:0000256" key="8">
    <source>
        <dbReference type="ARBA" id="ARBA00022882"/>
    </source>
</evidence>
<evidence type="ECO:0000256" key="14">
    <source>
        <dbReference type="SAM" id="MobiDB-lite"/>
    </source>
</evidence>
<keyword evidence="10" id="KW-0406">Ion transport</keyword>
<evidence type="ECO:0000256" key="7">
    <source>
        <dbReference type="ARBA" id="ARBA00022837"/>
    </source>
</evidence>
<feature type="region of interest" description="Disordered" evidence="14">
    <location>
        <begin position="563"/>
        <end position="607"/>
    </location>
</feature>
<dbReference type="Gene3D" id="1.10.287.70">
    <property type="match status" value="1"/>
</dbReference>